<dbReference type="SUPFAM" id="SSF48498">
    <property type="entry name" value="Tetracyclin repressor-like, C-terminal domain"/>
    <property type="match status" value="1"/>
</dbReference>
<dbReference type="InterPro" id="IPR050109">
    <property type="entry name" value="HTH-type_TetR-like_transc_reg"/>
</dbReference>
<dbReference type="PANTHER" id="PTHR30055">
    <property type="entry name" value="HTH-TYPE TRANSCRIPTIONAL REGULATOR RUTR"/>
    <property type="match status" value="1"/>
</dbReference>
<evidence type="ECO:0000313" key="7">
    <source>
        <dbReference type="Proteomes" id="UP000569329"/>
    </source>
</evidence>
<proteinExistence type="predicted"/>
<sequence length="211" mass="23158">MAADPDARLRADARRNRDQILAAAREMFAAQGPDAPMEEIARTAGVGVGTLYRRFPDREALIRAVAQESFAQVLDEARAATAEEPTAWDALVRLVGRSHQLRVTIQLALVSARAREILHDDPRTGEFREALMAELDRTIKTAQAAGTMRPDVGAGDVAIMLSQILRQPTTNHDLATLAFDRTLSIMLDGLRTRPGESLPGRPITAEDLRDR</sequence>
<dbReference type="PROSITE" id="PS50977">
    <property type="entry name" value="HTH_TETR_2"/>
    <property type="match status" value="1"/>
</dbReference>
<protein>
    <submittedName>
        <fullName evidence="6">AcrR family transcriptional regulator</fullName>
    </submittedName>
</protein>
<dbReference type="Pfam" id="PF00440">
    <property type="entry name" value="TetR_N"/>
    <property type="match status" value="1"/>
</dbReference>
<dbReference type="AlphaFoldDB" id="A0A839DZA2"/>
<dbReference type="InterPro" id="IPR036271">
    <property type="entry name" value="Tet_transcr_reg_TetR-rel_C_sf"/>
</dbReference>
<dbReference type="Proteomes" id="UP000569329">
    <property type="component" value="Unassembled WGS sequence"/>
</dbReference>
<dbReference type="InterPro" id="IPR001647">
    <property type="entry name" value="HTH_TetR"/>
</dbReference>
<evidence type="ECO:0000259" key="5">
    <source>
        <dbReference type="PROSITE" id="PS50977"/>
    </source>
</evidence>
<keyword evidence="7" id="KW-1185">Reference proteome</keyword>
<reference evidence="6 7" key="1">
    <citation type="submission" date="2020-07" db="EMBL/GenBank/DDBJ databases">
        <title>Sequencing the genomes of 1000 actinobacteria strains.</title>
        <authorList>
            <person name="Klenk H.-P."/>
        </authorList>
    </citation>
    <scope>NUCLEOTIDE SEQUENCE [LARGE SCALE GENOMIC DNA]</scope>
    <source>
        <strain evidence="6 7">DSM 45975</strain>
    </source>
</reference>
<name>A0A839DZA2_9PSEU</name>
<dbReference type="EMBL" id="JACGWZ010000005">
    <property type="protein sequence ID" value="MBA8826180.1"/>
    <property type="molecule type" value="Genomic_DNA"/>
</dbReference>
<dbReference type="Pfam" id="PF21597">
    <property type="entry name" value="TetR_C_43"/>
    <property type="match status" value="1"/>
</dbReference>
<evidence type="ECO:0000256" key="1">
    <source>
        <dbReference type="ARBA" id="ARBA00023015"/>
    </source>
</evidence>
<keyword evidence="2 4" id="KW-0238">DNA-binding</keyword>
<keyword evidence="1" id="KW-0805">Transcription regulation</keyword>
<keyword evidence="3" id="KW-0804">Transcription</keyword>
<dbReference type="RefSeq" id="WP_182545735.1">
    <property type="nucleotide sequence ID" value="NZ_JACGWZ010000005.1"/>
</dbReference>
<comment type="caution">
    <text evidence="6">The sequence shown here is derived from an EMBL/GenBank/DDBJ whole genome shotgun (WGS) entry which is preliminary data.</text>
</comment>
<organism evidence="6 7">
    <name type="scientific">Halosaccharopolyspora lacisalsi</name>
    <dbReference type="NCBI Taxonomy" id="1000566"/>
    <lineage>
        <taxon>Bacteria</taxon>
        <taxon>Bacillati</taxon>
        <taxon>Actinomycetota</taxon>
        <taxon>Actinomycetes</taxon>
        <taxon>Pseudonocardiales</taxon>
        <taxon>Pseudonocardiaceae</taxon>
        <taxon>Halosaccharopolyspora</taxon>
    </lineage>
</organism>
<evidence type="ECO:0000256" key="3">
    <source>
        <dbReference type="ARBA" id="ARBA00023163"/>
    </source>
</evidence>
<dbReference type="InterPro" id="IPR049445">
    <property type="entry name" value="TetR_SbtR-like_C"/>
</dbReference>
<dbReference type="Gene3D" id="1.10.357.10">
    <property type="entry name" value="Tetracycline Repressor, domain 2"/>
    <property type="match status" value="1"/>
</dbReference>
<dbReference type="InterPro" id="IPR009057">
    <property type="entry name" value="Homeodomain-like_sf"/>
</dbReference>
<dbReference type="PANTHER" id="PTHR30055:SF234">
    <property type="entry name" value="HTH-TYPE TRANSCRIPTIONAL REGULATOR BETI"/>
    <property type="match status" value="1"/>
</dbReference>
<evidence type="ECO:0000313" key="6">
    <source>
        <dbReference type="EMBL" id="MBA8826180.1"/>
    </source>
</evidence>
<gene>
    <name evidence="6" type="ORF">FHX42_003556</name>
</gene>
<evidence type="ECO:0000256" key="4">
    <source>
        <dbReference type="PROSITE-ProRule" id="PRU00335"/>
    </source>
</evidence>
<feature type="domain" description="HTH tetR-type" evidence="5">
    <location>
        <begin position="14"/>
        <end position="73"/>
    </location>
</feature>
<dbReference type="PRINTS" id="PR00455">
    <property type="entry name" value="HTHTETR"/>
</dbReference>
<feature type="DNA-binding region" description="H-T-H motif" evidence="4">
    <location>
        <begin position="36"/>
        <end position="55"/>
    </location>
</feature>
<accession>A0A839DZA2</accession>
<dbReference type="GO" id="GO:0000976">
    <property type="term" value="F:transcription cis-regulatory region binding"/>
    <property type="evidence" value="ECO:0007669"/>
    <property type="project" value="TreeGrafter"/>
</dbReference>
<dbReference type="SUPFAM" id="SSF46689">
    <property type="entry name" value="Homeodomain-like"/>
    <property type="match status" value="1"/>
</dbReference>
<evidence type="ECO:0000256" key="2">
    <source>
        <dbReference type="ARBA" id="ARBA00023125"/>
    </source>
</evidence>
<dbReference type="GO" id="GO:0003700">
    <property type="term" value="F:DNA-binding transcription factor activity"/>
    <property type="evidence" value="ECO:0007669"/>
    <property type="project" value="TreeGrafter"/>
</dbReference>